<organism evidence="1 2">
    <name type="scientific">Stylonychia lemnae</name>
    <name type="common">Ciliate</name>
    <dbReference type="NCBI Taxonomy" id="5949"/>
    <lineage>
        <taxon>Eukaryota</taxon>
        <taxon>Sar</taxon>
        <taxon>Alveolata</taxon>
        <taxon>Ciliophora</taxon>
        <taxon>Intramacronucleata</taxon>
        <taxon>Spirotrichea</taxon>
        <taxon>Stichotrichia</taxon>
        <taxon>Sporadotrichida</taxon>
        <taxon>Oxytrichidae</taxon>
        <taxon>Stylonychinae</taxon>
        <taxon>Stylonychia</taxon>
    </lineage>
</organism>
<dbReference type="EMBL" id="CCKQ01009643">
    <property type="protein sequence ID" value="CDW81141.1"/>
    <property type="molecule type" value="Genomic_DNA"/>
</dbReference>
<gene>
    <name evidence="1" type="primary">Contig10711.g11462</name>
    <name evidence="1" type="ORF">STYLEM_10151</name>
</gene>
<dbReference type="InParanoid" id="A0A078AH34"/>
<evidence type="ECO:0000313" key="2">
    <source>
        <dbReference type="Proteomes" id="UP000039865"/>
    </source>
</evidence>
<dbReference type="AlphaFoldDB" id="A0A078AH34"/>
<reference evidence="1 2" key="1">
    <citation type="submission" date="2014-06" db="EMBL/GenBank/DDBJ databases">
        <authorList>
            <person name="Swart Estienne"/>
        </authorList>
    </citation>
    <scope>NUCLEOTIDE SEQUENCE [LARGE SCALE GENOMIC DNA]</scope>
    <source>
        <strain evidence="1 2">130c</strain>
    </source>
</reference>
<keyword evidence="2" id="KW-1185">Reference proteome</keyword>
<evidence type="ECO:0000313" key="1">
    <source>
        <dbReference type="EMBL" id="CDW81141.1"/>
    </source>
</evidence>
<dbReference type="Proteomes" id="UP000039865">
    <property type="component" value="Unassembled WGS sequence"/>
</dbReference>
<name>A0A078AH34_STYLE</name>
<protein>
    <submittedName>
        <fullName evidence="1">Uncharacterized protein</fullName>
    </submittedName>
</protein>
<sequence length="239" mass="28451">MGDDIRQAIQYFMNLQIFLGIEKLFVIVHKSPYTWSQCLQVKESWTELQNSYRWITFYNVADAIVSYASNLFFNAADIGEEIYWILIYYVFEDYEGIGKMIAKLTSDIFINSPFRNSFNYRNSQFIKYRIYRENIGDNADQVQGRLQSSLDDKNSQYSGDLDQKYKIKLRQKITEETLEYMIDALNNCVQNKKFQNMSIREEFLDKAEELIQTSTLSSKNNEQKQKFYDEINLILFNYC</sequence>
<accession>A0A078AH34</accession>
<proteinExistence type="predicted"/>